<protein>
    <submittedName>
        <fullName evidence="1">Nucleotidyltransferase domain-containing protein</fullName>
    </submittedName>
</protein>
<dbReference type="Proteomes" id="UP001596030">
    <property type="component" value="Unassembled WGS sequence"/>
</dbReference>
<dbReference type="Gene3D" id="3.30.460.10">
    <property type="entry name" value="Beta Polymerase, domain 2"/>
    <property type="match status" value="1"/>
</dbReference>
<gene>
    <name evidence="1" type="ORF">ACFO0U_13625</name>
</gene>
<dbReference type="InterPro" id="IPR043519">
    <property type="entry name" value="NT_sf"/>
</dbReference>
<reference evidence="2" key="1">
    <citation type="journal article" date="2019" name="Int. J. Syst. Evol. Microbiol.">
        <title>The Global Catalogue of Microorganisms (GCM) 10K type strain sequencing project: providing services to taxonomists for standard genome sequencing and annotation.</title>
        <authorList>
            <consortium name="The Broad Institute Genomics Platform"/>
            <consortium name="The Broad Institute Genome Sequencing Center for Infectious Disease"/>
            <person name="Wu L."/>
            <person name="Ma J."/>
        </authorList>
    </citation>
    <scope>NUCLEOTIDE SEQUENCE [LARGE SCALE GENOMIC DNA]</scope>
    <source>
        <strain evidence="2">CGMCC 1.12121</strain>
    </source>
</reference>
<name>A0ABV9D459_9GAMM</name>
<accession>A0ABV9D459</accession>
<evidence type="ECO:0000313" key="2">
    <source>
        <dbReference type="Proteomes" id="UP001596030"/>
    </source>
</evidence>
<dbReference type="SUPFAM" id="SSF81301">
    <property type="entry name" value="Nucleotidyltransferase"/>
    <property type="match status" value="1"/>
</dbReference>
<evidence type="ECO:0000313" key="1">
    <source>
        <dbReference type="EMBL" id="MFC4539812.1"/>
    </source>
</evidence>
<proteinExistence type="predicted"/>
<comment type="caution">
    <text evidence="1">The sequence shown here is derived from an EMBL/GenBank/DDBJ whole genome shotgun (WGS) entry which is preliminary data.</text>
</comment>
<dbReference type="EMBL" id="JBHSEU010000021">
    <property type="protein sequence ID" value="MFC4539812.1"/>
    <property type="molecule type" value="Genomic_DNA"/>
</dbReference>
<sequence>MPSNELQSCRSSKLEARSSKPLFTAPRAWAERLAEMTTMRLTDSQRQTIRQLVTDELGSGSTVKLFGSRLDDSARGGDIDLFVEVDAPVEHPAQLSARLSVRIMRAMHGRKVDVLLSAPNLNEQTIHRLAREQGAFL</sequence>
<keyword evidence="2" id="KW-1185">Reference proteome</keyword>
<dbReference type="RefSeq" id="WP_246969718.1">
    <property type="nucleotide sequence ID" value="NZ_JAKGAN010000002.1"/>
</dbReference>
<organism evidence="1 2">
    <name type="scientific">Chromohalobacter sarecensis</name>
    <dbReference type="NCBI Taxonomy" id="245294"/>
    <lineage>
        <taxon>Bacteria</taxon>
        <taxon>Pseudomonadati</taxon>
        <taxon>Pseudomonadota</taxon>
        <taxon>Gammaproteobacteria</taxon>
        <taxon>Oceanospirillales</taxon>
        <taxon>Halomonadaceae</taxon>
        <taxon>Chromohalobacter</taxon>
    </lineage>
</organism>